<accession>A0A165Y5T2</accession>
<evidence type="ECO:0000313" key="1">
    <source>
        <dbReference type="EMBL" id="KZT32908.1"/>
    </source>
</evidence>
<dbReference type="EMBL" id="KV428284">
    <property type="protein sequence ID" value="KZT32908.1"/>
    <property type="molecule type" value="Genomic_DNA"/>
</dbReference>
<protein>
    <submittedName>
        <fullName evidence="1">Uncharacterized protein</fullName>
    </submittedName>
</protein>
<evidence type="ECO:0000313" key="2">
    <source>
        <dbReference type="Proteomes" id="UP000076798"/>
    </source>
</evidence>
<reference evidence="1 2" key="1">
    <citation type="journal article" date="2016" name="Mol. Biol. Evol.">
        <title>Comparative Genomics of Early-Diverging Mushroom-Forming Fungi Provides Insights into the Origins of Lignocellulose Decay Capabilities.</title>
        <authorList>
            <person name="Nagy L.G."/>
            <person name="Riley R."/>
            <person name="Tritt A."/>
            <person name="Adam C."/>
            <person name="Daum C."/>
            <person name="Floudas D."/>
            <person name="Sun H."/>
            <person name="Yadav J.S."/>
            <person name="Pangilinan J."/>
            <person name="Larsson K.H."/>
            <person name="Matsuura K."/>
            <person name="Barry K."/>
            <person name="Labutti K."/>
            <person name="Kuo R."/>
            <person name="Ohm R.A."/>
            <person name="Bhattacharya S.S."/>
            <person name="Shirouzu T."/>
            <person name="Yoshinaga Y."/>
            <person name="Martin F.M."/>
            <person name="Grigoriev I.V."/>
            <person name="Hibbett D.S."/>
        </authorList>
    </citation>
    <scope>NUCLEOTIDE SEQUENCE [LARGE SCALE GENOMIC DNA]</scope>
    <source>
        <strain evidence="1 2">HHB10207 ss-3</strain>
    </source>
</reference>
<organism evidence="1 2">
    <name type="scientific">Sistotremastrum suecicum HHB10207 ss-3</name>
    <dbReference type="NCBI Taxonomy" id="1314776"/>
    <lineage>
        <taxon>Eukaryota</taxon>
        <taxon>Fungi</taxon>
        <taxon>Dikarya</taxon>
        <taxon>Basidiomycota</taxon>
        <taxon>Agaricomycotina</taxon>
        <taxon>Agaricomycetes</taxon>
        <taxon>Sistotremastrales</taxon>
        <taxon>Sistotremastraceae</taxon>
        <taxon>Sistotremastrum</taxon>
    </lineage>
</organism>
<gene>
    <name evidence="1" type="ORF">SISSUDRAFT_1066564</name>
</gene>
<dbReference type="AlphaFoldDB" id="A0A165Y5T2"/>
<proteinExistence type="predicted"/>
<sequence>MPTSSVALAEREHRRPTLKSSNTPLFAFRRLEIAALEADFEDESSSMRLKRVSVEVPKGVEDLKICSPTVQQCHTCSTKGKSHAHKWSPEAACAILRFSFVKHS</sequence>
<keyword evidence="2" id="KW-1185">Reference proteome</keyword>
<dbReference type="Proteomes" id="UP000076798">
    <property type="component" value="Unassembled WGS sequence"/>
</dbReference>
<name>A0A165Y5T2_9AGAM</name>